<keyword evidence="2" id="KW-1185">Reference proteome</keyword>
<reference evidence="1 2" key="1">
    <citation type="submission" date="2023-10" db="EMBL/GenBank/DDBJ databases">
        <title>Development of a sustainable strategy for remediation of hydrocarbon-contaminated territories based on the waste exchange concept.</title>
        <authorList>
            <person name="Krivoruchko A."/>
        </authorList>
    </citation>
    <scope>NUCLEOTIDE SEQUENCE [LARGE SCALE GENOMIC DNA]</scope>
    <source>
        <strain evidence="1 2">IEGM 60</strain>
    </source>
</reference>
<name>A0ABU4C9Q8_RHOJO</name>
<dbReference type="Proteomes" id="UP001185737">
    <property type="component" value="Unassembled WGS sequence"/>
</dbReference>
<gene>
    <name evidence="1" type="ORF">R3Q59_07225</name>
</gene>
<protein>
    <submittedName>
        <fullName evidence="1">Uncharacterized protein</fullName>
    </submittedName>
</protein>
<dbReference type="RefSeq" id="WP_317567892.1">
    <property type="nucleotide sequence ID" value="NZ_JAWLKA010000003.1"/>
</dbReference>
<evidence type="ECO:0000313" key="2">
    <source>
        <dbReference type="Proteomes" id="UP001185737"/>
    </source>
</evidence>
<proteinExistence type="predicted"/>
<accession>A0ABU4C9Q8</accession>
<organism evidence="1 2">
    <name type="scientific">Rhodococcus jostii</name>
    <dbReference type="NCBI Taxonomy" id="132919"/>
    <lineage>
        <taxon>Bacteria</taxon>
        <taxon>Bacillati</taxon>
        <taxon>Actinomycetota</taxon>
        <taxon>Actinomycetes</taxon>
        <taxon>Mycobacteriales</taxon>
        <taxon>Nocardiaceae</taxon>
        <taxon>Rhodococcus</taxon>
    </lineage>
</organism>
<dbReference type="EMBL" id="JAWLKA010000003">
    <property type="protein sequence ID" value="MDV6280287.1"/>
    <property type="molecule type" value="Genomic_DNA"/>
</dbReference>
<sequence length="107" mass="11828">MINSEMLAKSTDIFHSCRGDGVGISIRTPAGHSFFLHELKDFATAGDRGHELALAIRTLLCDAGMTADRIRIAISDIHINPEVDQRITLLTERLSGTRKSDRKLDQP</sequence>
<evidence type="ECO:0000313" key="1">
    <source>
        <dbReference type="EMBL" id="MDV6280287.1"/>
    </source>
</evidence>
<comment type="caution">
    <text evidence="1">The sequence shown here is derived from an EMBL/GenBank/DDBJ whole genome shotgun (WGS) entry which is preliminary data.</text>
</comment>